<reference evidence="3" key="1">
    <citation type="journal article" date="2019" name="Int. J. Syst. Evol. Microbiol.">
        <title>The Global Catalogue of Microorganisms (GCM) 10K type strain sequencing project: providing services to taxonomists for standard genome sequencing and annotation.</title>
        <authorList>
            <consortium name="The Broad Institute Genomics Platform"/>
            <consortium name="The Broad Institute Genome Sequencing Center for Infectious Disease"/>
            <person name="Wu L."/>
            <person name="Ma J."/>
        </authorList>
    </citation>
    <scope>NUCLEOTIDE SEQUENCE [LARGE SCALE GENOMIC DNA]</scope>
    <source>
        <strain evidence="3">CCUG 55995</strain>
    </source>
</reference>
<dbReference type="EMBL" id="JBHSEI010000011">
    <property type="protein sequence ID" value="MFC4639871.1"/>
    <property type="molecule type" value="Genomic_DNA"/>
</dbReference>
<protein>
    <submittedName>
        <fullName evidence="2">GNAT family N-acetyltransferase</fullName>
        <ecNumber evidence="2">2.3.-.-</ecNumber>
    </submittedName>
</protein>
<dbReference type="InterPro" id="IPR051908">
    <property type="entry name" value="Ribosomal_N-acetyltransferase"/>
</dbReference>
<keyword evidence="2" id="KW-0012">Acyltransferase</keyword>
<dbReference type="RefSeq" id="WP_380062861.1">
    <property type="nucleotide sequence ID" value="NZ_JBHSEI010000011.1"/>
</dbReference>
<evidence type="ECO:0000313" key="3">
    <source>
        <dbReference type="Proteomes" id="UP001595952"/>
    </source>
</evidence>
<keyword evidence="2" id="KW-0808">Transferase</keyword>
<name>A0ABV9IE51_9DEIO</name>
<gene>
    <name evidence="2" type="ORF">ACFO0D_16205</name>
</gene>
<dbReference type="PROSITE" id="PS51186">
    <property type="entry name" value="GNAT"/>
    <property type="match status" value="1"/>
</dbReference>
<dbReference type="InterPro" id="IPR016181">
    <property type="entry name" value="Acyl_CoA_acyltransferase"/>
</dbReference>
<dbReference type="SUPFAM" id="SSF55729">
    <property type="entry name" value="Acyl-CoA N-acyltransferases (Nat)"/>
    <property type="match status" value="1"/>
</dbReference>
<evidence type="ECO:0000313" key="2">
    <source>
        <dbReference type="EMBL" id="MFC4639871.1"/>
    </source>
</evidence>
<proteinExistence type="predicted"/>
<dbReference type="Proteomes" id="UP001595952">
    <property type="component" value="Unassembled WGS sequence"/>
</dbReference>
<dbReference type="PANTHER" id="PTHR43441">
    <property type="entry name" value="RIBOSOMAL-PROTEIN-SERINE ACETYLTRANSFERASE"/>
    <property type="match status" value="1"/>
</dbReference>
<keyword evidence="3" id="KW-1185">Reference proteome</keyword>
<dbReference type="GO" id="GO:0016746">
    <property type="term" value="F:acyltransferase activity"/>
    <property type="evidence" value="ECO:0007669"/>
    <property type="project" value="UniProtKB-KW"/>
</dbReference>
<accession>A0ABV9IE51</accession>
<dbReference type="EC" id="2.3.-.-" evidence="2"/>
<feature type="domain" description="N-acetyltransferase" evidence="1">
    <location>
        <begin position="7"/>
        <end position="176"/>
    </location>
</feature>
<dbReference type="InterPro" id="IPR000182">
    <property type="entry name" value="GNAT_dom"/>
</dbReference>
<sequence>MPVLVTPRLLLLPLSRALLEARLRQDTFTLSCAAPDGPLEVTFPAEWPGDPLPSFPGKLARLSAQQQEVGGSFVAVTRQTPTAVGQLGVKGSPTADGVQEIGYGFNPAVWGQGYATEAVAALAGHLLAEPGIRAVSAQTAVTNVASARVLAKTGFVQTGTAWDEEDGDLLVWQRRG</sequence>
<dbReference type="Pfam" id="PF13302">
    <property type="entry name" value="Acetyltransf_3"/>
    <property type="match status" value="1"/>
</dbReference>
<organism evidence="2 3">
    <name type="scientific">Deinococcus hohokamensis</name>
    <dbReference type="NCBI Taxonomy" id="309883"/>
    <lineage>
        <taxon>Bacteria</taxon>
        <taxon>Thermotogati</taxon>
        <taxon>Deinococcota</taxon>
        <taxon>Deinococci</taxon>
        <taxon>Deinococcales</taxon>
        <taxon>Deinococcaceae</taxon>
        <taxon>Deinococcus</taxon>
    </lineage>
</organism>
<dbReference type="PANTHER" id="PTHR43441:SF6">
    <property type="entry name" value="N-ACETYLTRANSFERASE DOMAIN-CONTAINING PROTEIN"/>
    <property type="match status" value="1"/>
</dbReference>
<evidence type="ECO:0000259" key="1">
    <source>
        <dbReference type="PROSITE" id="PS51186"/>
    </source>
</evidence>
<dbReference type="Gene3D" id="3.40.630.30">
    <property type="match status" value="1"/>
</dbReference>
<comment type="caution">
    <text evidence="2">The sequence shown here is derived from an EMBL/GenBank/DDBJ whole genome shotgun (WGS) entry which is preliminary data.</text>
</comment>